<dbReference type="RefSeq" id="WP_081353478.1">
    <property type="nucleotide sequence ID" value="NZ_CP091518.1"/>
</dbReference>
<dbReference type="GeneID" id="93261780"/>
<reference evidence="1 2" key="1">
    <citation type="submission" date="2018-06" db="EMBL/GenBank/DDBJ databases">
        <authorList>
            <consortium name="Pathogen Informatics"/>
            <person name="Doyle S."/>
        </authorList>
    </citation>
    <scope>NUCLEOTIDE SEQUENCE [LARGE SCALE GENOMIC DNA]</scope>
    <source>
        <strain evidence="1 2">NCTC10529</strain>
    </source>
</reference>
<proteinExistence type="predicted"/>
<protein>
    <recommendedName>
        <fullName evidence="3">Transposase and inactivated derivatives</fullName>
    </recommendedName>
</protein>
<evidence type="ECO:0000313" key="1">
    <source>
        <dbReference type="EMBL" id="SQH24301.1"/>
    </source>
</evidence>
<gene>
    <name evidence="1" type="ORF">NCTC10529_00465</name>
</gene>
<dbReference type="Proteomes" id="UP000248598">
    <property type="component" value="Chromosome 1"/>
</dbReference>
<evidence type="ECO:0000313" key="2">
    <source>
        <dbReference type="Proteomes" id="UP000248598"/>
    </source>
</evidence>
<name>A0AAX2J1I6_KINKI</name>
<organism evidence="1 2">
    <name type="scientific">Kingella kingae</name>
    <dbReference type="NCBI Taxonomy" id="504"/>
    <lineage>
        <taxon>Bacteria</taxon>
        <taxon>Pseudomonadati</taxon>
        <taxon>Pseudomonadota</taxon>
        <taxon>Betaproteobacteria</taxon>
        <taxon>Neisseriales</taxon>
        <taxon>Neisseriaceae</taxon>
        <taxon>Kingella</taxon>
    </lineage>
</organism>
<dbReference type="AlphaFoldDB" id="A0AAX2J1I6"/>
<sequence>MARKFYPTDLTDAQWQAIEPHFNQLRHYKWDKRQLVNAVFLHYQNRLPMAYAAQ</sequence>
<evidence type="ECO:0008006" key="3">
    <source>
        <dbReference type="Google" id="ProtNLM"/>
    </source>
</evidence>
<dbReference type="EMBL" id="LS483426">
    <property type="protein sequence ID" value="SQH24301.1"/>
    <property type="molecule type" value="Genomic_DNA"/>
</dbReference>
<accession>A0AAX2J1I6</accession>